<dbReference type="Gene3D" id="3.30.710.10">
    <property type="entry name" value="Potassium Channel Kv1.1, Chain A"/>
    <property type="match status" value="1"/>
</dbReference>
<comment type="pathway">
    <text evidence="1">Protein modification; protein ubiquitination.</text>
</comment>
<keyword evidence="2" id="KW-0833">Ubl conjugation pathway</keyword>
<name>D8R2U6_SELML</name>
<gene>
    <name evidence="5" type="ORF">SELMODRAFT_406756</name>
</gene>
<dbReference type="AlphaFoldDB" id="D8R2U6"/>
<evidence type="ECO:0000256" key="2">
    <source>
        <dbReference type="ARBA" id="ARBA00022786"/>
    </source>
</evidence>
<dbReference type="SUPFAM" id="SSF54695">
    <property type="entry name" value="POZ domain"/>
    <property type="match status" value="1"/>
</dbReference>
<dbReference type="Pfam" id="PF03000">
    <property type="entry name" value="NPH3"/>
    <property type="match status" value="1"/>
</dbReference>
<feature type="compositionally biased region" description="Basic and acidic residues" evidence="3">
    <location>
        <begin position="85"/>
        <end position="102"/>
    </location>
</feature>
<dbReference type="HOGENOM" id="CLU_018899_0_0_1"/>
<evidence type="ECO:0000256" key="1">
    <source>
        <dbReference type="ARBA" id="ARBA00004906"/>
    </source>
</evidence>
<organism evidence="6">
    <name type="scientific">Selaginella moellendorffii</name>
    <name type="common">Spikemoss</name>
    <dbReference type="NCBI Taxonomy" id="88036"/>
    <lineage>
        <taxon>Eukaryota</taxon>
        <taxon>Viridiplantae</taxon>
        <taxon>Streptophyta</taxon>
        <taxon>Embryophyta</taxon>
        <taxon>Tracheophyta</taxon>
        <taxon>Lycopodiopsida</taxon>
        <taxon>Selaginellales</taxon>
        <taxon>Selaginellaceae</taxon>
        <taxon>Selaginella</taxon>
    </lineage>
</organism>
<feature type="compositionally biased region" description="Basic and acidic residues" evidence="3">
    <location>
        <begin position="1"/>
        <end position="10"/>
    </location>
</feature>
<dbReference type="PANTHER" id="PTHR32370">
    <property type="entry name" value="OS12G0117600 PROTEIN"/>
    <property type="match status" value="1"/>
</dbReference>
<dbReference type="EMBL" id="GL377571">
    <property type="protein sequence ID" value="EFJ33166.1"/>
    <property type="molecule type" value="Genomic_DNA"/>
</dbReference>
<dbReference type="InterPro" id="IPR043454">
    <property type="entry name" value="NPH3/RPT2-like"/>
</dbReference>
<evidence type="ECO:0000256" key="3">
    <source>
        <dbReference type="SAM" id="MobiDB-lite"/>
    </source>
</evidence>
<dbReference type="KEGG" id="smo:SELMODRAFT_406756"/>
<dbReference type="InterPro" id="IPR011333">
    <property type="entry name" value="SKP1/BTB/POZ_sf"/>
</dbReference>
<feature type="region of interest" description="Disordered" evidence="3">
    <location>
        <begin position="657"/>
        <end position="726"/>
    </location>
</feature>
<proteinExistence type="predicted"/>
<dbReference type="Gramene" id="EFJ33166">
    <property type="protein sequence ID" value="EFJ33166"/>
    <property type="gene ID" value="SELMODRAFT_406756"/>
</dbReference>
<evidence type="ECO:0000313" key="6">
    <source>
        <dbReference type="Proteomes" id="UP000001514"/>
    </source>
</evidence>
<dbReference type="OMA" id="QHETKIN"/>
<feature type="compositionally biased region" description="Acidic residues" evidence="3">
    <location>
        <begin position="691"/>
        <end position="707"/>
    </location>
</feature>
<dbReference type="eggNOG" id="ENOG502SIVV">
    <property type="taxonomic scope" value="Eukaryota"/>
</dbReference>
<dbReference type="PROSITE" id="PS51649">
    <property type="entry name" value="NPH3"/>
    <property type="match status" value="1"/>
</dbReference>
<evidence type="ECO:0000313" key="5">
    <source>
        <dbReference type="EMBL" id="EFJ33166.1"/>
    </source>
</evidence>
<dbReference type="Proteomes" id="UP000001514">
    <property type="component" value="Unassembled WGS sequence"/>
</dbReference>
<protein>
    <recommendedName>
        <fullName evidence="4">NPH3 domain-containing protein</fullName>
    </recommendedName>
</protein>
<dbReference type="InterPro" id="IPR027356">
    <property type="entry name" value="NPH3_dom"/>
</dbReference>
<feature type="compositionally biased region" description="Polar residues" evidence="3">
    <location>
        <begin position="18"/>
        <end position="27"/>
    </location>
</feature>
<accession>D8R2U6</accession>
<feature type="region of interest" description="Disordered" evidence="3">
    <location>
        <begin position="1"/>
        <end position="31"/>
    </location>
</feature>
<dbReference type="UniPathway" id="UPA00143"/>
<dbReference type="GO" id="GO:0016567">
    <property type="term" value="P:protein ubiquitination"/>
    <property type="evidence" value="ECO:0007669"/>
    <property type="project" value="UniProtKB-UniPathway"/>
</dbReference>
<feature type="compositionally biased region" description="Low complexity" evidence="3">
    <location>
        <begin position="668"/>
        <end position="686"/>
    </location>
</feature>
<sequence length="756" mass="82859">MAGDHSRGGGDRVAAGTGKQSSGNTNGSFGGWLQRVRRTGEYSDVLVRFGDSAEFNLHLLPLKNASSFFRELHNQDQEEEEEQGGESHHQVERGEGEILDSSRKSARKKIQWERVVVELGHLLGGAAAFSTAADFCYLIKPAFTFSNVARVRSVAAELGMPDLLDSAKRFLYTSVFSHWRSCAGFLQHYSRFGDSAVDDYIESRCLKVLASALTKAFADTKHVSVPLPRNLSSKSAGRGFLEGGSKCPAAASGGAATSSGSSTLGSSGSPSTAPPKAAAAAIAATTTTTTWHCSSSPCSSLTEVLVTMASRLPDLYMAPLVATLVEADVNLSLKCRQGRNVRAWLSHVLRDECGSLSPPSSSSSGYRARCWIVIALAEMLLRRSSSLELSSQYWCSLLEHVEELLALERERPLWNAGVGDRSKHVGVEIAQLGSQIWPRLRGIHSQLEQRIGASLHELDDYLHSYRFSAPTLLSLVTHFVENRCDGGSKESLEQLEEVAAEVDGCLWIFAEETPPAITPKHFVEIFSAFPAQSRASHDSLYSSIDRMLSKAMADHREDAAEEIQALWRLVDCDKLSPAVHDRALNNPSFLCQPHVLERVLRIHSEELAAGNHGGDRQDLKNIMHKVIKASLKLLEENSRRSKEILQLQNQYSALLHLGKSNPGTTKLRPPSSLDPRSSSSAAAAPPREFDHDQEEVDEDLRVEDEDDLSRLPFKKKHDTEDEEDEHVVGLVQAPQTPMVEARRSLHCLTVGEILAS</sequence>
<dbReference type="InParanoid" id="D8R2U6"/>
<evidence type="ECO:0000259" key="4">
    <source>
        <dbReference type="PROSITE" id="PS51649"/>
    </source>
</evidence>
<reference evidence="5 6" key="1">
    <citation type="journal article" date="2011" name="Science">
        <title>The Selaginella genome identifies genetic changes associated with the evolution of vascular plants.</title>
        <authorList>
            <person name="Banks J.A."/>
            <person name="Nishiyama T."/>
            <person name="Hasebe M."/>
            <person name="Bowman J.L."/>
            <person name="Gribskov M."/>
            <person name="dePamphilis C."/>
            <person name="Albert V.A."/>
            <person name="Aono N."/>
            <person name="Aoyama T."/>
            <person name="Ambrose B.A."/>
            <person name="Ashton N.W."/>
            <person name="Axtell M.J."/>
            <person name="Barker E."/>
            <person name="Barker M.S."/>
            <person name="Bennetzen J.L."/>
            <person name="Bonawitz N.D."/>
            <person name="Chapple C."/>
            <person name="Cheng C."/>
            <person name="Correa L.G."/>
            <person name="Dacre M."/>
            <person name="DeBarry J."/>
            <person name="Dreyer I."/>
            <person name="Elias M."/>
            <person name="Engstrom E.M."/>
            <person name="Estelle M."/>
            <person name="Feng L."/>
            <person name="Finet C."/>
            <person name="Floyd S.K."/>
            <person name="Frommer W.B."/>
            <person name="Fujita T."/>
            <person name="Gramzow L."/>
            <person name="Gutensohn M."/>
            <person name="Harholt J."/>
            <person name="Hattori M."/>
            <person name="Heyl A."/>
            <person name="Hirai T."/>
            <person name="Hiwatashi Y."/>
            <person name="Ishikawa M."/>
            <person name="Iwata M."/>
            <person name="Karol K.G."/>
            <person name="Koehler B."/>
            <person name="Kolukisaoglu U."/>
            <person name="Kubo M."/>
            <person name="Kurata T."/>
            <person name="Lalonde S."/>
            <person name="Li K."/>
            <person name="Li Y."/>
            <person name="Litt A."/>
            <person name="Lyons E."/>
            <person name="Manning G."/>
            <person name="Maruyama T."/>
            <person name="Michael T.P."/>
            <person name="Mikami K."/>
            <person name="Miyazaki S."/>
            <person name="Morinaga S."/>
            <person name="Murata T."/>
            <person name="Mueller-Roeber B."/>
            <person name="Nelson D.R."/>
            <person name="Obara M."/>
            <person name="Oguri Y."/>
            <person name="Olmstead R.G."/>
            <person name="Onodera N."/>
            <person name="Petersen B.L."/>
            <person name="Pils B."/>
            <person name="Prigge M."/>
            <person name="Rensing S.A."/>
            <person name="Riano-Pachon D.M."/>
            <person name="Roberts A.W."/>
            <person name="Sato Y."/>
            <person name="Scheller H.V."/>
            <person name="Schulz B."/>
            <person name="Schulz C."/>
            <person name="Shakirov E.V."/>
            <person name="Shibagaki N."/>
            <person name="Shinohara N."/>
            <person name="Shippen D.E."/>
            <person name="Soerensen I."/>
            <person name="Sotooka R."/>
            <person name="Sugimoto N."/>
            <person name="Sugita M."/>
            <person name="Sumikawa N."/>
            <person name="Tanurdzic M."/>
            <person name="Theissen G."/>
            <person name="Ulvskov P."/>
            <person name="Wakazuki S."/>
            <person name="Weng J.K."/>
            <person name="Willats W.W."/>
            <person name="Wipf D."/>
            <person name="Wolf P.G."/>
            <person name="Yang L."/>
            <person name="Zimmer A.D."/>
            <person name="Zhu Q."/>
            <person name="Mitros T."/>
            <person name="Hellsten U."/>
            <person name="Loque D."/>
            <person name="Otillar R."/>
            <person name="Salamov A."/>
            <person name="Schmutz J."/>
            <person name="Shapiro H."/>
            <person name="Lindquist E."/>
            <person name="Lucas S."/>
            <person name="Rokhsar D."/>
            <person name="Grigoriev I.V."/>
        </authorList>
    </citation>
    <scope>NUCLEOTIDE SEQUENCE [LARGE SCALE GENOMIC DNA]</scope>
</reference>
<keyword evidence="6" id="KW-1185">Reference proteome</keyword>
<feature type="region of interest" description="Disordered" evidence="3">
    <location>
        <begin position="73"/>
        <end position="102"/>
    </location>
</feature>
<feature type="domain" description="NPH3" evidence="4">
    <location>
        <begin position="342"/>
        <end position="604"/>
    </location>
</feature>